<keyword evidence="5" id="KW-0472">Membrane</keyword>
<evidence type="ECO:0000256" key="3">
    <source>
        <dbReference type="ARBA" id="ARBA00022737"/>
    </source>
</evidence>
<evidence type="ECO:0000256" key="5">
    <source>
        <dbReference type="SAM" id="Phobius"/>
    </source>
</evidence>
<keyword evidence="5" id="KW-0812">Transmembrane</keyword>
<evidence type="ECO:0000313" key="8">
    <source>
        <dbReference type="Proteomes" id="UP001652642"/>
    </source>
</evidence>
<protein>
    <submittedName>
        <fullName evidence="9 10">Trophoblast glycoprotein-like</fullName>
    </submittedName>
</protein>
<evidence type="ECO:0000256" key="2">
    <source>
        <dbReference type="ARBA" id="ARBA00022729"/>
    </source>
</evidence>
<evidence type="ECO:0000259" key="7">
    <source>
        <dbReference type="SMART" id="SM00082"/>
    </source>
</evidence>
<dbReference type="RefSeq" id="XP_072849509.1">
    <property type="nucleotide sequence ID" value="XM_072993408.1"/>
</dbReference>
<dbReference type="InterPro" id="IPR032675">
    <property type="entry name" value="LRR_dom_sf"/>
</dbReference>
<gene>
    <name evidence="9 10" type="primary">TPBGL</name>
</gene>
<dbReference type="PANTHER" id="PTHR24364:SF16">
    <property type="entry name" value="TROPHOBLAST GLYCOPROTEIN-LIKE"/>
    <property type="match status" value="1"/>
</dbReference>
<dbReference type="InterPro" id="IPR000483">
    <property type="entry name" value="Cys-rich_flank_reg_C"/>
</dbReference>
<dbReference type="Proteomes" id="UP001652642">
    <property type="component" value="Chromosome 3"/>
</dbReference>
<dbReference type="RefSeq" id="XP_072849510.1">
    <property type="nucleotide sequence ID" value="XM_072993409.1"/>
</dbReference>
<feature type="chain" id="PRO_5045028198" evidence="6">
    <location>
        <begin position="26"/>
        <end position="385"/>
    </location>
</feature>
<keyword evidence="3" id="KW-0677">Repeat</keyword>
<feature type="signal peptide" evidence="6">
    <location>
        <begin position="1"/>
        <end position="25"/>
    </location>
</feature>
<dbReference type="InterPro" id="IPR003591">
    <property type="entry name" value="Leu-rich_rpt_typical-subtyp"/>
</dbReference>
<feature type="domain" description="LRRCT" evidence="7">
    <location>
        <begin position="232"/>
        <end position="285"/>
    </location>
</feature>
<accession>A0ABM5FVT0</accession>
<evidence type="ECO:0000256" key="4">
    <source>
        <dbReference type="SAM" id="MobiDB-lite"/>
    </source>
</evidence>
<feature type="region of interest" description="Disordered" evidence="4">
    <location>
        <begin position="284"/>
        <end position="314"/>
    </location>
</feature>
<dbReference type="PANTHER" id="PTHR24364">
    <property type="entry name" value="LP06937P"/>
    <property type="match status" value="1"/>
</dbReference>
<keyword evidence="8" id="KW-1185">Reference proteome</keyword>
<evidence type="ECO:0000313" key="9">
    <source>
        <dbReference type="RefSeq" id="XP_072849509.1"/>
    </source>
</evidence>
<reference evidence="9 10" key="1">
    <citation type="submission" date="2025-05" db="UniProtKB">
        <authorList>
            <consortium name="RefSeq"/>
        </authorList>
    </citation>
    <scope>IDENTIFICATION</scope>
</reference>
<evidence type="ECO:0000256" key="6">
    <source>
        <dbReference type="SAM" id="SignalP"/>
    </source>
</evidence>
<dbReference type="GeneID" id="140705564"/>
<dbReference type="Pfam" id="PF13855">
    <property type="entry name" value="LRR_8"/>
    <property type="match status" value="1"/>
</dbReference>
<dbReference type="SMART" id="SM00082">
    <property type="entry name" value="LRRCT"/>
    <property type="match status" value="1"/>
</dbReference>
<keyword evidence="2 6" id="KW-0732">Signal</keyword>
<dbReference type="SMART" id="SM00369">
    <property type="entry name" value="LRR_TYP"/>
    <property type="match status" value="3"/>
</dbReference>
<keyword evidence="5" id="KW-1133">Transmembrane helix</keyword>
<sequence>MAGASWPPPLLLLAAMLLLPSLLQAGGSCPSSCFCFSTPDTVQCRYVRLREPPGELPAAVRNLSIVGGNLTVLRAAAFAGGWASWGSGGEAAARPLGNLTLLVLTHDGIEALEEGAFAGLPALATLDLSHNPLRAVAAGALAACPRLRTLRLNGALPAGGRLLRGGWLANASALARLEVRGNGLRELPPAALLPPALEELDARNNSLRAPLRAEQLPALAALRRLRLQLAPNPLACECASLRPLLAWRRNATWRTPDARSLRCASPPALRDTPLRHLRPRQLHCGKEDDHHHDYPPGEEDDLGGDLLAPDDGASDDEPLETASYVFFGIVLALIGLVFLMVLYLNRKGIKRWLNNLREACRDQMEGYHYRYEQDSDPRRASPGDL</sequence>
<feature type="transmembrane region" description="Helical" evidence="5">
    <location>
        <begin position="324"/>
        <end position="344"/>
    </location>
</feature>
<dbReference type="InterPro" id="IPR052286">
    <property type="entry name" value="Wnt_signaling_inhibitor"/>
</dbReference>
<dbReference type="InterPro" id="IPR001611">
    <property type="entry name" value="Leu-rich_rpt"/>
</dbReference>
<keyword evidence="1" id="KW-0433">Leucine-rich repeat</keyword>
<dbReference type="SUPFAM" id="SSF52058">
    <property type="entry name" value="L domain-like"/>
    <property type="match status" value="1"/>
</dbReference>
<organism evidence="8 10">
    <name type="scientific">Pogona vitticeps</name>
    <name type="common">central bearded dragon</name>
    <dbReference type="NCBI Taxonomy" id="103695"/>
    <lineage>
        <taxon>Eukaryota</taxon>
        <taxon>Metazoa</taxon>
        <taxon>Chordata</taxon>
        <taxon>Craniata</taxon>
        <taxon>Vertebrata</taxon>
        <taxon>Euteleostomi</taxon>
        <taxon>Lepidosauria</taxon>
        <taxon>Squamata</taxon>
        <taxon>Bifurcata</taxon>
        <taxon>Unidentata</taxon>
        <taxon>Episquamata</taxon>
        <taxon>Toxicofera</taxon>
        <taxon>Iguania</taxon>
        <taxon>Acrodonta</taxon>
        <taxon>Agamidae</taxon>
        <taxon>Amphibolurinae</taxon>
        <taxon>Pogona</taxon>
    </lineage>
</organism>
<evidence type="ECO:0000256" key="1">
    <source>
        <dbReference type="ARBA" id="ARBA00022614"/>
    </source>
</evidence>
<feature type="compositionally biased region" description="Basic and acidic residues" evidence="4">
    <location>
        <begin position="284"/>
        <end position="295"/>
    </location>
</feature>
<evidence type="ECO:0000313" key="10">
    <source>
        <dbReference type="RefSeq" id="XP_072849510.1"/>
    </source>
</evidence>
<dbReference type="Gene3D" id="3.80.10.10">
    <property type="entry name" value="Ribonuclease Inhibitor"/>
    <property type="match status" value="2"/>
</dbReference>
<name>A0ABM5FVT0_9SAUR</name>
<proteinExistence type="predicted"/>